<sequence>MQCLAISLGVFGLVGQGADGYNNSQFALWPQHMDTTLSVSVSADGLSIIDASSGGALGTLNMKLNTESNILFDPVLDTIEVNRQSFSISDYFKLTYCNMGLRLVLQIVWIPPFDVHSSTFDHFWANSLRFDGLNAQGIHLQAEMRDVFAWNSIDEAVHERIETNVREILHTVLPSISILPELSKGFLAKSLCDFRSWTTGNPVQEILHTRVDKTPSLCYSSSFPLLPQNASTLFSKIIGEAEGCLGDSLMSEVENAVLETKQNFYTGKRRHRLAAVKLSRSPDSAVMIEAEFMEVWVSQPSTAKAPWRATFPVLANKSDFLVVTSTTREQDFDKLEYKLLEPGFPLSAITTQMSTISVAASVHAAVVGEGFHRRYVMDVELLENGICGGAFSDKTVLMRVPVSKTMYLDLDEIRRMERYNDLVLLSFTKHIEIERPSPVSSQYVVGLEFTIPSTNKARIEFPLHFRYQAPTENGMYRQASVIAPDLFLVCPNGDRFVKRKLKISNDDDAAAQNYFQTWGLTAMSHPASGDHRWLRLTTTSSIPVMDVHVPVGYLPSAWFVSSMTLLFASTGAALLLWISFDIAKKPQEPSTIGGASWKGKTD</sequence>
<evidence type="ECO:0000256" key="2">
    <source>
        <dbReference type="ARBA" id="ARBA00004687"/>
    </source>
</evidence>
<evidence type="ECO:0000256" key="9">
    <source>
        <dbReference type="ARBA" id="ARBA00023180"/>
    </source>
</evidence>
<comment type="caution">
    <text evidence="12">The sequence shown here is derived from an EMBL/GenBank/DDBJ whole genome shotgun (WGS) entry which is preliminary data.</text>
</comment>
<keyword evidence="8 10" id="KW-0472">Membrane</keyword>
<comment type="similarity">
    <text evidence="3">Belongs to the PIGX family.</text>
</comment>
<comment type="subcellular location">
    <subcellularLocation>
        <location evidence="1">Endoplasmic reticulum membrane</location>
        <topology evidence="1">Single-pass membrane protein</topology>
    </subcellularLocation>
</comment>
<keyword evidence="6" id="KW-0256">Endoplasmic reticulum</keyword>
<evidence type="ECO:0000256" key="3">
    <source>
        <dbReference type="ARBA" id="ARBA00010345"/>
    </source>
</evidence>
<keyword evidence="4" id="KW-0337">GPI-anchor biosynthesis</keyword>
<evidence type="ECO:0000313" key="12">
    <source>
        <dbReference type="EMBL" id="CAH0522320.1"/>
    </source>
</evidence>
<evidence type="ECO:0000256" key="11">
    <source>
        <dbReference type="SAM" id="SignalP"/>
    </source>
</evidence>
<dbReference type="EMBL" id="CAKLCB010000388">
    <property type="protein sequence ID" value="CAH0522320.1"/>
    <property type="molecule type" value="Genomic_DNA"/>
</dbReference>
<dbReference type="PANTHER" id="PTHR28650">
    <property type="entry name" value="PHOSPHATIDYLINOSITOL-GLYCAN BIOSYNTHESIS CLASS X PROTEIN"/>
    <property type="match status" value="1"/>
</dbReference>
<dbReference type="InterPro" id="IPR040039">
    <property type="entry name" value="PIGX"/>
</dbReference>
<keyword evidence="11" id="KW-0732">Signal</keyword>
<organism evidence="12 13">
    <name type="scientific">Peronospora belbahrii</name>
    <dbReference type="NCBI Taxonomy" id="622444"/>
    <lineage>
        <taxon>Eukaryota</taxon>
        <taxon>Sar</taxon>
        <taxon>Stramenopiles</taxon>
        <taxon>Oomycota</taxon>
        <taxon>Peronosporomycetes</taxon>
        <taxon>Peronosporales</taxon>
        <taxon>Peronosporaceae</taxon>
        <taxon>Peronospora</taxon>
    </lineage>
</organism>
<evidence type="ECO:0000256" key="4">
    <source>
        <dbReference type="ARBA" id="ARBA00022502"/>
    </source>
</evidence>
<evidence type="ECO:0000256" key="8">
    <source>
        <dbReference type="ARBA" id="ARBA00023136"/>
    </source>
</evidence>
<name>A0ABN8DA85_9STRA</name>
<protein>
    <recommendedName>
        <fullName evidence="14">Phosphatidylinositol-glycan biosynthesis class X protein</fullName>
    </recommendedName>
</protein>
<keyword evidence="9" id="KW-0325">Glycoprotein</keyword>
<dbReference type="PANTHER" id="PTHR28650:SF1">
    <property type="entry name" value="PHOSPHATIDYLINOSITOL-GLYCAN BIOSYNTHESIS CLASS X PROTEIN"/>
    <property type="match status" value="1"/>
</dbReference>
<dbReference type="InterPro" id="IPR013233">
    <property type="entry name" value="PIG-X/PBN1"/>
</dbReference>
<feature type="transmembrane region" description="Helical" evidence="10">
    <location>
        <begin position="557"/>
        <end position="578"/>
    </location>
</feature>
<comment type="pathway">
    <text evidence="2">Glycolipid biosynthesis; glycosylphosphatidylinositol-anchor biosynthesis.</text>
</comment>
<reference evidence="12 13" key="1">
    <citation type="submission" date="2021-11" db="EMBL/GenBank/DDBJ databases">
        <authorList>
            <person name="Islam A."/>
            <person name="Islam S."/>
            <person name="Flora M.S."/>
            <person name="Rahman M."/>
            <person name="Ziaur R.M."/>
            <person name="Epstein J.H."/>
            <person name="Hassan M."/>
            <person name="Klassen M."/>
            <person name="Woodard K."/>
            <person name="Webb A."/>
            <person name="Webby R.J."/>
            <person name="El Zowalaty M.E."/>
        </authorList>
    </citation>
    <scope>NUCLEOTIDE SEQUENCE [LARGE SCALE GENOMIC DNA]</scope>
    <source>
        <strain evidence="12">Pbs1</strain>
    </source>
</reference>
<dbReference type="Proteomes" id="UP001158986">
    <property type="component" value="Unassembled WGS sequence"/>
</dbReference>
<evidence type="ECO:0000256" key="5">
    <source>
        <dbReference type="ARBA" id="ARBA00022692"/>
    </source>
</evidence>
<evidence type="ECO:0000256" key="1">
    <source>
        <dbReference type="ARBA" id="ARBA00004389"/>
    </source>
</evidence>
<feature type="signal peptide" evidence="11">
    <location>
        <begin position="1"/>
        <end position="20"/>
    </location>
</feature>
<evidence type="ECO:0000256" key="10">
    <source>
        <dbReference type="SAM" id="Phobius"/>
    </source>
</evidence>
<evidence type="ECO:0000256" key="7">
    <source>
        <dbReference type="ARBA" id="ARBA00022989"/>
    </source>
</evidence>
<keyword evidence="7 10" id="KW-1133">Transmembrane helix</keyword>
<accession>A0ABN8DA85</accession>
<dbReference type="Pfam" id="PF08320">
    <property type="entry name" value="PIG-X"/>
    <property type="match status" value="1"/>
</dbReference>
<feature type="chain" id="PRO_5046256139" description="Phosphatidylinositol-glycan biosynthesis class X protein" evidence="11">
    <location>
        <begin position="21"/>
        <end position="602"/>
    </location>
</feature>
<keyword evidence="5 10" id="KW-0812">Transmembrane</keyword>
<gene>
    <name evidence="12" type="ORF">PBS001_LOCUS8752</name>
</gene>
<keyword evidence="13" id="KW-1185">Reference proteome</keyword>
<evidence type="ECO:0008006" key="14">
    <source>
        <dbReference type="Google" id="ProtNLM"/>
    </source>
</evidence>
<evidence type="ECO:0000313" key="13">
    <source>
        <dbReference type="Proteomes" id="UP001158986"/>
    </source>
</evidence>
<evidence type="ECO:0000256" key="6">
    <source>
        <dbReference type="ARBA" id="ARBA00022824"/>
    </source>
</evidence>
<proteinExistence type="inferred from homology"/>